<dbReference type="SUPFAM" id="SSF51206">
    <property type="entry name" value="cAMP-binding domain-like"/>
    <property type="match status" value="1"/>
</dbReference>
<dbReference type="PROSITE" id="PS51063">
    <property type="entry name" value="HTH_CRP_2"/>
    <property type="match status" value="1"/>
</dbReference>
<dbReference type="RefSeq" id="WP_341376831.1">
    <property type="nucleotide sequence ID" value="NZ_JBBUTF010000037.1"/>
</dbReference>
<keyword evidence="7" id="KW-1185">Reference proteome</keyword>
<dbReference type="Gene3D" id="1.10.10.10">
    <property type="entry name" value="Winged helix-like DNA-binding domain superfamily/Winged helix DNA-binding domain"/>
    <property type="match status" value="1"/>
</dbReference>
<evidence type="ECO:0000259" key="5">
    <source>
        <dbReference type="PROSITE" id="PS51063"/>
    </source>
</evidence>
<keyword evidence="3" id="KW-0804">Transcription</keyword>
<evidence type="ECO:0000256" key="1">
    <source>
        <dbReference type="ARBA" id="ARBA00023015"/>
    </source>
</evidence>
<dbReference type="SUPFAM" id="SSF46785">
    <property type="entry name" value="Winged helix' DNA-binding domain"/>
    <property type="match status" value="1"/>
</dbReference>
<dbReference type="InterPro" id="IPR000595">
    <property type="entry name" value="cNMP-bd_dom"/>
</dbReference>
<evidence type="ECO:0000256" key="4">
    <source>
        <dbReference type="SAM" id="MobiDB-lite"/>
    </source>
</evidence>
<accession>A0ABU9BHM6</accession>
<dbReference type="CDD" id="cd00038">
    <property type="entry name" value="CAP_ED"/>
    <property type="match status" value="1"/>
</dbReference>
<dbReference type="Proteomes" id="UP001368500">
    <property type="component" value="Unassembled WGS sequence"/>
</dbReference>
<dbReference type="Pfam" id="PF13545">
    <property type="entry name" value="HTH_Crp_2"/>
    <property type="match status" value="1"/>
</dbReference>
<dbReference type="InterPro" id="IPR036390">
    <property type="entry name" value="WH_DNA-bd_sf"/>
</dbReference>
<dbReference type="EMBL" id="JBBUTF010000037">
    <property type="protein sequence ID" value="MEK8029043.1"/>
    <property type="molecule type" value="Genomic_DNA"/>
</dbReference>
<keyword evidence="2" id="KW-0238">DNA-binding</keyword>
<reference evidence="6 7" key="1">
    <citation type="submission" date="2024-04" db="EMBL/GenBank/DDBJ databases">
        <title>Novel species of the genus Ideonella isolated from streams.</title>
        <authorList>
            <person name="Lu H."/>
        </authorList>
    </citation>
    <scope>NUCLEOTIDE SEQUENCE [LARGE SCALE GENOMIC DNA]</scope>
    <source>
        <strain evidence="6 7">BYS139W</strain>
    </source>
</reference>
<dbReference type="InterPro" id="IPR050397">
    <property type="entry name" value="Env_Response_Regulators"/>
</dbReference>
<dbReference type="InterPro" id="IPR036388">
    <property type="entry name" value="WH-like_DNA-bd_sf"/>
</dbReference>
<dbReference type="InterPro" id="IPR018490">
    <property type="entry name" value="cNMP-bd_dom_sf"/>
</dbReference>
<gene>
    <name evidence="6" type="ORF">AACH11_24060</name>
</gene>
<dbReference type="PANTHER" id="PTHR24567">
    <property type="entry name" value="CRP FAMILY TRANSCRIPTIONAL REGULATORY PROTEIN"/>
    <property type="match status" value="1"/>
</dbReference>
<dbReference type="InterPro" id="IPR012318">
    <property type="entry name" value="HTH_CRP"/>
</dbReference>
<organism evidence="6 7">
    <name type="scientific">Pseudaquabacterium rugosum</name>
    <dbReference type="NCBI Taxonomy" id="2984194"/>
    <lineage>
        <taxon>Bacteria</taxon>
        <taxon>Pseudomonadati</taxon>
        <taxon>Pseudomonadota</taxon>
        <taxon>Betaproteobacteria</taxon>
        <taxon>Burkholderiales</taxon>
        <taxon>Sphaerotilaceae</taxon>
        <taxon>Pseudaquabacterium</taxon>
    </lineage>
</organism>
<sequence length="261" mass="27513">MWSTLLTRLPSDAAPLRLMAGAVLYRQGDGPGDSVWVVEQGLMRLERVAEEGTRRIVGLAGVGDLLGHDGLCGGPHASEAVACATVQLRRVPLDVLSHDALAATRLLRQAARTLAAAQAWSAEVVAGPAADRVRHLLTRLAEHEDADGLCWLPSRQEMAAMLDLRHETVSRHVSALRQQGLISVSQGSRARLHRLRHTGPTTGAGLDTGTPGRGDRPLPPPVVADVALARARAADGRVSGLGIGSGALVWAGLLAELAWLD</sequence>
<dbReference type="PANTHER" id="PTHR24567:SF74">
    <property type="entry name" value="HTH-TYPE TRANSCRIPTIONAL REGULATOR ARCR"/>
    <property type="match status" value="1"/>
</dbReference>
<dbReference type="Gene3D" id="2.60.120.10">
    <property type="entry name" value="Jelly Rolls"/>
    <property type="match status" value="1"/>
</dbReference>
<keyword evidence="1" id="KW-0805">Transcription regulation</keyword>
<dbReference type="Pfam" id="PF00027">
    <property type="entry name" value="cNMP_binding"/>
    <property type="match status" value="1"/>
</dbReference>
<evidence type="ECO:0000313" key="6">
    <source>
        <dbReference type="EMBL" id="MEK8029043.1"/>
    </source>
</evidence>
<dbReference type="SMART" id="SM00419">
    <property type="entry name" value="HTH_CRP"/>
    <property type="match status" value="1"/>
</dbReference>
<evidence type="ECO:0000313" key="7">
    <source>
        <dbReference type="Proteomes" id="UP001368500"/>
    </source>
</evidence>
<evidence type="ECO:0000256" key="3">
    <source>
        <dbReference type="ARBA" id="ARBA00023163"/>
    </source>
</evidence>
<comment type="caution">
    <text evidence="6">The sequence shown here is derived from an EMBL/GenBank/DDBJ whole genome shotgun (WGS) entry which is preliminary data.</text>
</comment>
<dbReference type="InterPro" id="IPR014710">
    <property type="entry name" value="RmlC-like_jellyroll"/>
</dbReference>
<feature type="domain" description="HTH crp-type" evidence="5">
    <location>
        <begin position="127"/>
        <end position="196"/>
    </location>
</feature>
<protein>
    <submittedName>
        <fullName evidence="6">Crp/Fnr family transcriptional regulator</fullName>
    </submittedName>
</protein>
<feature type="region of interest" description="Disordered" evidence="4">
    <location>
        <begin position="197"/>
        <end position="218"/>
    </location>
</feature>
<name>A0ABU9BHM6_9BURK</name>
<proteinExistence type="predicted"/>
<evidence type="ECO:0000256" key="2">
    <source>
        <dbReference type="ARBA" id="ARBA00023125"/>
    </source>
</evidence>